<evidence type="ECO:0000313" key="3">
    <source>
        <dbReference type="Proteomes" id="UP000320333"/>
    </source>
</evidence>
<dbReference type="InterPro" id="IPR014710">
    <property type="entry name" value="RmlC-like_jellyroll"/>
</dbReference>
<sequence length="284" mass="32293">MMIIFLITGAGLYASIVGMLSAFAMGFDASGRLYKQKMDELKEYFRWKDLDDVTQRKIIKYYDVKYRGKFFEEETLLKDLNDPLRKEIALHNCKKMISNVKFLRRDAGDGRDELFIGRIALALKSCYYVTGDIIIHQGGSDHDMYFIMKGRCNVFVDGKKIRILNEGSFFGELALMGQISRTATVQAVSSCEIYRLSRNDFVEIISDFEDMQLKTNEIYSHKIGSYTAEEAARSSKLALEDDLRRRTSAMGSFFQAPSLTPSLTNSMLDAVRAGNVGTHEFCLV</sequence>
<protein>
    <recommendedName>
        <fullName evidence="1">Cyclic nucleotide-binding domain-containing protein</fullName>
    </recommendedName>
</protein>
<dbReference type="PRINTS" id="PR00103">
    <property type="entry name" value="CAMPKINASE"/>
</dbReference>
<dbReference type="GO" id="GO:0005249">
    <property type="term" value="F:voltage-gated potassium channel activity"/>
    <property type="evidence" value="ECO:0007669"/>
    <property type="project" value="TreeGrafter"/>
</dbReference>
<dbReference type="Gene3D" id="2.60.120.10">
    <property type="entry name" value="Jelly Rolls"/>
    <property type="match status" value="1"/>
</dbReference>
<dbReference type="PANTHER" id="PTHR45689:SF5">
    <property type="entry name" value="I[[H]] CHANNEL, ISOFORM E"/>
    <property type="match status" value="1"/>
</dbReference>
<dbReference type="GO" id="GO:0003254">
    <property type="term" value="P:regulation of membrane depolarization"/>
    <property type="evidence" value="ECO:0007669"/>
    <property type="project" value="TreeGrafter"/>
</dbReference>
<dbReference type="InterPro" id="IPR000595">
    <property type="entry name" value="cNMP-bd_dom"/>
</dbReference>
<gene>
    <name evidence="2" type="ORF">CcCBS67573_g09719</name>
</gene>
<dbReference type="PROSITE" id="PS50042">
    <property type="entry name" value="CNMP_BINDING_3"/>
    <property type="match status" value="1"/>
</dbReference>
<dbReference type="InterPro" id="IPR051413">
    <property type="entry name" value="K/Na_HCN_channel"/>
</dbReference>
<keyword evidence="3" id="KW-1185">Reference proteome</keyword>
<dbReference type="PANTHER" id="PTHR45689">
    <property type="entry name" value="I[[H]] CHANNEL, ISOFORM E"/>
    <property type="match status" value="1"/>
</dbReference>
<dbReference type="InterPro" id="IPR018488">
    <property type="entry name" value="cNMP-bd_CS"/>
</dbReference>
<dbReference type="Gene3D" id="1.10.287.630">
    <property type="entry name" value="Helix hairpin bin"/>
    <property type="match status" value="1"/>
</dbReference>
<dbReference type="PROSITE" id="PS00889">
    <property type="entry name" value="CNMP_BINDING_2"/>
    <property type="match status" value="1"/>
</dbReference>
<evidence type="ECO:0000259" key="1">
    <source>
        <dbReference type="PROSITE" id="PS50042"/>
    </source>
</evidence>
<dbReference type="GO" id="GO:0035725">
    <property type="term" value="P:sodium ion transmembrane transport"/>
    <property type="evidence" value="ECO:0007669"/>
    <property type="project" value="TreeGrafter"/>
</dbReference>
<dbReference type="OrthoDB" id="2152421at2759"/>
<evidence type="ECO:0000313" key="2">
    <source>
        <dbReference type="EMBL" id="TPX53333.1"/>
    </source>
</evidence>
<reference evidence="2 3" key="1">
    <citation type="journal article" date="2019" name="Sci. Rep.">
        <title>Comparative genomics of chytrid fungi reveal insights into the obligate biotrophic and pathogenic lifestyle of Synchytrium endobioticum.</title>
        <authorList>
            <person name="van de Vossenberg B.T.L.H."/>
            <person name="Warris S."/>
            <person name="Nguyen H.D.T."/>
            <person name="van Gent-Pelzer M.P.E."/>
            <person name="Joly D.L."/>
            <person name="van de Geest H.C."/>
            <person name="Bonants P.J.M."/>
            <person name="Smith D.S."/>
            <person name="Levesque C.A."/>
            <person name="van der Lee T.A.J."/>
        </authorList>
    </citation>
    <scope>NUCLEOTIDE SEQUENCE [LARGE SCALE GENOMIC DNA]</scope>
    <source>
        <strain evidence="2 3">CBS 675.73</strain>
    </source>
</reference>
<dbReference type="SUPFAM" id="SSF51206">
    <property type="entry name" value="cAMP-binding domain-like"/>
    <property type="match status" value="1"/>
</dbReference>
<dbReference type="CDD" id="cd00038">
    <property type="entry name" value="CAP_ED"/>
    <property type="match status" value="1"/>
</dbReference>
<dbReference type="GO" id="GO:0098855">
    <property type="term" value="C:HCN channel complex"/>
    <property type="evidence" value="ECO:0007669"/>
    <property type="project" value="TreeGrafter"/>
</dbReference>
<organism evidence="2 3">
    <name type="scientific">Chytriomyces confervae</name>
    <dbReference type="NCBI Taxonomy" id="246404"/>
    <lineage>
        <taxon>Eukaryota</taxon>
        <taxon>Fungi</taxon>
        <taxon>Fungi incertae sedis</taxon>
        <taxon>Chytridiomycota</taxon>
        <taxon>Chytridiomycota incertae sedis</taxon>
        <taxon>Chytridiomycetes</taxon>
        <taxon>Chytridiales</taxon>
        <taxon>Chytriomycetaceae</taxon>
        <taxon>Chytriomyces</taxon>
    </lineage>
</organism>
<dbReference type="AlphaFoldDB" id="A0A507DP09"/>
<proteinExistence type="predicted"/>
<dbReference type="EMBL" id="QEAP01000958">
    <property type="protein sequence ID" value="TPX53333.1"/>
    <property type="molecule type" value="Genomic_DNA"/>
</dbReference>
<dbReference type="Pfam" id="PF00027">
    <property type="entry name" value="cNMP_binding"/>
    <property type="match status" value="1"/>
</dbReference>
<name>A0A507DP09_9FUNG</name>
<dbReference type="SMART" id="SM00100">
    <property type="entry name" value="cNMP"/>
    <property type="match status" value="1"/>
</dbReference>
<comment type="caution">
    <text evidence="2">The sequence shown here is derived from an EMBL/GenBank/DDBJ whole genome shotgun (WGS) entry which is preliminary data.</text>
</comment>
<dbReference type="Proteomes" id="UP000320333">
    <property type="component" value="Unassembled WGS sequence"/>
</dbReference>
<feature type="domain" description="Cyclic nucleotide-binding" evidence="1">
    <location>
        <begin position="118"/>
        <end position="222"/>
    </location>
</feature>
<accession>A0A507DP09</accession>
<dbReference type="InterPro" id="IPR018490">
    <property type="entry name" value="cNMP-bd_dom_sf"/>
</dbReference>